<evidence type="ECO:0000313" key="2">
    <source>
        <dbReference type="Proteomes" id="UP001154114"/>
    </source>
</evidence>
<gene>
    <name evidence="1" type="ORF">CINC_LOCUS1155</name>
</gene>
<dbReference type="OrthoDB" id="7200114at2759"/>
<reference evidence="1" key="1">
    <citation type="submission" date="2021-12" db="EMBL/GenBank/DDBJ databases">
        <authorList>
            <person name="King R."/>
        </authorList>
    </citation>
    <scope>NUCLEOTIDE SEQUENCE</scope>
</reference>
<dbReference type="InterPro" id="IPR016181">
    <property type="entry name" value="Acyl_CoA_acyltransferase"/>
</dbReference>
<sequence length="226" mass="24749">MSAPKVWSKFTGSNGAKLVIATAPSDRINEAVDLHIKQYLSEDPLSKALDIANNKDALEEYKSLLVDGANTTNFALVAAVDNGGVGEIVGVSFSYIIASDKPFEDMPAPKTKEIERLYAITGAMHVPDILSTYKVDKYLDSFGIAIHPNYKNLGIELELLKARKLLAKEQSIPLSVGWMMSDALQALAQQDGYSVHKELNYPEFGQQHGLNFDNSPSTIKYVVSKV</sequence>
<accession>A0A9N8L1H3</accession>
<dbReference type="SUPFAM" id="SSF55729">
    <property type="entry name" value="Acyl-CoA N-acyltransferases (Nat)"/>
    <property type="match status" value="1"/>
</dbReference>
<dbReference type="AlphaFoldDB" id="A0A9N8L1H3"/>
<evidence type="ECO:0000313" key="1">
    <source>
        <dbReference type="EMBL" id="CAD0199460.1"/>
    </source>
</evidence>
<name>A0A9N8L1H3_CHRIL</name>
<dbReference type="Gene3D" id="3.40.630.30">
    <property type="match status" value="1"/>
</dbReference>
<proteinExistence type="predicted"/>
<protein>
    <submittedName>
        <fullName evidence="1">Uncharacterized protein</fullName>
    </submittedName>
</protein>
<keyword evidence="2" id="KW-1185">Reference proteome</keyword>
<organism evidence="1 2">
    <name type="scientific">Chrysodeixis includens</name>
    <name type="common">Soybean looper</name>
    <name type="synonym">Pseudoplusia includens</name>
    <dbReference type="NCBI Taxonomy" id="689277"/>
    <lineage>
        <taxon>Eukaryota</taxon>
        <taxon>Metazoa</taxon>
        <taxon>Ecdysozoa</taxon>
        <taxon>Arthropoda</taxon>
        <taxon>Hexapoda</taxon>
        <taxon>Insecta</taxon>
        <taxon>Pterygota</taxon>
        <taxon>Neoptera</taxon>
        <taxon>Endopterygota</taxon>
        <taxon>Lepidoptera</taxon>
        <taxon>Glossata</taxon>
        <taxon>Ditrysia</taxon>
        <taxon>Noctuoidea</taxon>
        <taxon>Noctuidae</taxon>
        <taxon>Plusiinae</taxon>
        <taxon>Chrysodeixis</taxon>
    </lineage>
</organism>
<dbReference type="EMBL" id="LR824013">
    <property type="protein sequence ID" value="CAD0199460.1"/>
    <property type="molecule type" value="Genomic_DNA"/>
</dbReference>
<dbReference type="Proteomes" id="UP001154114">
    <property type="component" value="Chromosome 10"/>
</dbReference>